<feature type="region of interest" description="Disordered" evidence="1">
    <location>
        <begin position="118"/>
        <end position="143"/>
    </location>
</feature>
<gene>
    <name evidence="2" type="ORF">SLS58_003443</name>
</gene>
<proteinExistence type="predicted"/>
<organism evidence="2 3">
    <name type="scientific">Diplodia intermedia</name>
    <dbReference type="NCBI Taxonomy" id="856260"/>
    <lineage>
        <taxon>Eukaryota</taxon>
        <taxon>Fungi</taxon>
        <taxon>Dikarya</taxon>
        <taxon>Ascomycota</taxon>
        <taxon>Pezizomycotina</taxon>
        <taxon>Dothideomycetes</taxon>
        <taxon>Dothideomycetes incertae sedis</taxon>
        <taxon>Botryosphaeriales</taxon>
        <taxon>Botryosphaeriaceae</taxon>
        <taxon>Diplodia</taxon>
    </lineage>
</organism>
<evidence type="ECO:0000313" key="3">
    <source>
        <dbReference type="Proteomes" id="UP001521184"/>
    </source>
</evidence>
<keyword evidence="3" id="KW-1185">Reference proteome</keyword>
<evidence type="ECO:0000313" key="2">
    <source>
        <dbReference type="EMBL" id="KAL1646023.1"/>
    </source>
</evidence>
<sequence length="387" mass="44041">MTASENGQIITKDILCTRSKNGIHVYWGRGGKSCGLSQHLGHADTRLKLHLGTWAPNEKYRYNKTKLANQIQATVKELWAAEFAANNQDTERESTEDVHIKEFKCIMGIEDYNGTDVVSPAPLSPSQGDEDGEMRPDSVSLDDTEQMAAREAQLRDKEDKLYSILYMAMNLHANCVEGIIELFEYSELEDRVGLLGEVYTVVDVDKTQKLNPDQTLPQPLQSQLAHLRTVRFLGVFAWTLVNVLDLKCNEITNKRFFLDRKERTTGAWSRLVQPFKIRLLDKMLKQAAIETLSQLEPFAKRLEQEWEGFREGPEEGAVTFIMHSEDGVEVPRERWNSALTSEYRLQIEKIGAQLNLLRDASNTLEDIGGVEQGWLSSTFLFDELLNL</sequence>
<protein>
    <submittedName>
        <fullName evidence="2">Uncharacterized protein</fullName>
    </submittedName>
</protein>
<dbReference type="Proteomes" id="UP001521184">
    <property type="component" value="Unassembled WGS sequence"/>
</dbReference>
<comment type="caution">
    <text evidence="2">The sequence shown here is derived from an EMBL/GenBank/DDBJ whole genome shotgun (WGS) entry which is preliminary data.</text>
</comment>
<accession>A0ABR3TW41</accession>
<dbReference type="EMBL" id="JAKEKT020000017">
    <property type="protein sequence ID" value="KAL1646023.1"/>
    <property type="molecule type" value="Genomic_DNA"/>
</dbReference>
<name>A0ABR3TW41_9PEZI</name>
<evidence type="ECO:0000256" key="1">
    <source>
        <dbReference type="SAM" id="MobiDB-lite"/>
    </source>
</evidence>
<reference evidence="2 3" key="1">
    <citation type="journal article" date="2023" name="Plant Dis.">
        <title>First Report of Diplodia intermedia Causing Canker and Dieback Diseases on Apple Trees in Canada.</title>
        <authorList>
            <person name="Ellouze W."/>
            <person name="Ilyukhin E."/>
            <person name="Sulman M."/>
            <person name="Ali S."/>
        </authorList>
    </citation>
    <scope>NUCLEOTIDE SEQUENCE [LARGE SCALE GENOMIC DNA]</scope>
    <source>
        <strain evidence="2 3">M45-28</strain>
    </source>
</reference>